<evidence type="ECO:0000313" key="12">
    <source>
        <dbReference type="EMBL" id="RLJ59168.1"/>
    </source>
</evidence>
<dbReference type="InterPro" id="IPR000873">
    <property type="entry name" value="AMP-dep_synth/lig_dom"/>
</dbReference>
<dbReference type="Pfam" id="PF13193">
    <property type="entry name" value="AMP-binding_C"/>
    <property type="match status" value="1"/>
</dbReference>
<dbReference type="PROSITE" id="PS00455">
    <property type="entry name" value="AMP_BINDING"/>
    <property type="match status" value="1"/>
</dbReference>
<dbReference type="AlphaFoldDB" id="A0A497WYA2"/>
<evidence type="ECO:0000256" key="3">
    <source>
        <dbReference type="ARBA" id="ARBA00011738"/>
    </source>
</evidence>
<dbReference type="RefSeq" id="WP_121022896.1">
    <property type="nucleotide sequence ID" value="NZ_RCCE01000002.1"/>
</dbReference>
<dbReference type="InterPro" id="IPR045851">
    <property type="entry name" value="AMP-bd_C_sf"/>
</dbReference>
<comment type="caution">
    <text evidence="12">The sequence shown here is derived from an EMBL/GenBank/DDBJ whole genome shotgun (WGS) entry which is preliminary data.</text>
</comment>
<dbReference type="OrthoDB" id="9803968at2"/>
<dbReference type="FunFam" id="3.30.300.30:FF:000008">
    <property type="entry name" value="2,3-dihydroxybenzoate-AMP ligase"/>
    <property type="match status" value="1"/>
</dbReference>
<dbReference type="GO" id="GO:0046872">
    <property type="term" value="F:metal ion binding"/>
    <property type="evidence" value="ECO:0007669"/>
    <property type="project" value="UniProtKB-KW"/>
</dbReference>
<dbReference type="EMBL" id="RCCE01000002">
    <property type="protein sequence ID" value="RLJ59168.1"/>
    <property type="molecule type" value="Genomic_DNA"/>
</dbReference>
<accession>A0A497WYA2</accession>
<evidence type="ECO:0000256" key="6">
    <source>
        <dbReference type="ARBA" id="ARBA00022842"/>
    </source>
</evidence>
<evidence type="ECO:0000259" key="10">
    <source>
        <dbReference type="Pfam" id="PF00501"/>
    </source>
</evidence>
<dbReference type="Gene3D" id="3.40.50.12780">
    <property type="entry name" value="N-terminal domain of ligase-like"/>
    <property type="match status" value="1"/>
</dbReference>
<evidence type="ECO:0000256" key="8">
    <source>
        <dbReference type="ARBA" id="ARBA00066616"/>
    </source>
</evidence>
<dbReference type="PANTHER" id="PTHR43201">
    <property type="entry name" value="ACYL-COA SYNTHETASE"/>
    <property type="match status" value="1"/>
</dbReference>
<sequence length="547" mass="60073">MTNRHPIGGLSHVKGTTDTPLLDLTIPALLAQTATRLPDHDACVFPKQNICWSYAEFARQVDRLAAGFLNLGLAKGDRVGIWSPNRVEWLLTQFATARIGAILVCINPAYRQSELAYALKKVGCAALVTAQNFKSSDYIAMIRAVDPKPASLRHLIAMGEAPEGFLVFDDILSDETAQLDAITATLAPDDVINIQYTSGTTGHPKGTCLTHRNIVNNAYFTTATMAFTEADRLCIPVPFYHCFGMVMGTLGCVAHGATMVVPGEGFEPHDTLQAVHDEKCTALYGVPTMFVNEMALPDFGSFDLSHLRTGIMAGAPCPREVMKKVQRDMHMTGVTIAYGMTETSPVSFQSGLDDPLDKRVGTVGRIHPHVEVKIVDDAGDTVAVGLQGELLTRGYSVMQGYWGEDAQTSDAIRDGWMHTGDLATMDDEGYVKITGRVKDMICRGGENIYPREIEEFLFTHPDVAQAQVFGIPDDTYGEVVCAWLVLHEGRQTTGDDIRAFCKDQIAHYKLPLHVRFKEELPMTVTGKPQKFVMRDAMMAELEKMPPQ</sequence>
<gene>
    <name evidence="12" type="ORF">BCF46_1313</name>
</gene>
<evidence type="ECO:0000259" key="11">
    <source>
        <dbReference type="Pfam" id="PF13193"/>
    </source>
</evidence>
<keyword evidence="4" id="KW-0436">Ligase</keyword>
<dbReference type="InterPro" id="IPR020845">
    <property type="entry name" value="AMP-binding_CS"/>
</dbReference>
<proteinExistence type="inferred from homology"/>
<keyword evidence="6" id="KW-0460">Magnesium</keyword>
<evidence type="ECO:0000256" key="5">
    <source>
        <dbReference type="ARBA" id="ARBA00022723"/>
    </source>
</evidence>
<dbReference type="GO" id="GO:0006631">
    <property type="term" value="P:fatty acid metabolic process"/>
    <property type="evidence" value="ECO:0007669"/>
    <property type="project" value="TreeGrafter"/>
</dbReference>
<keyword evidence="5" id="KW-0479">Metal-binding</keyword>
<keyword evidence="13" id="KW-1185">Reference proteome</keyword>
<evidence type="ECO:0000313" key="13">
    <source>
        <dbReference type="Proteomes" id="UP000269157"/>
    </source>
</evidence>
<reference evidence="12 13" key="1">
    <citation type="submission" date="2018-10" db="EMBL/GenBank/DDBJ databases">
        <title>Genomic Encyclopedia of Archaeal and Bacterial Type Strains, Phase II (KMG-II): from individual species to whole genera.</title>
        <authorList>
            <person name="Goeker M."/>
        </authorList>
    </citation>
    <scope>NUCLEOTIDE SEQUENCE [LARGE SCALE GENOMIC DNA]</scope>
    <source>
        <strain evidence="12 13">DSM 29466</strain>
    </source>
</reference>
<evidence type="ECO:0000256" key="7">
    <source>
        <dbReference type="ARBA" id="ARBA00051915"/>
    </source>
</evidence>
<comment type="similarity">
    <text evidence="2">Belongs to the ATP-dependent AMP-binding enzyme family.</text>
</comment>
<protein>
    <recommendedName>
        <fullName evidence="9">3-methylmercaptopropionyl-CoA ligase</fullName>
        <ecNumber evidence="8">6.2.1.44</ecNumber>
    </recommendedName>
</protein>
<dbReference type="FunFam" id="3.40.50.12780:FF:000003">
    <property type="entry name" value="Long-chain-fatty-acid--CoA ligase FadD"/>
    <property type="match status" value="1"/>
</dbReference>
<dbReference type="EC" id="6.2.1.44" evidence="8"/>
<evidence type="ECO:0000256" key="9">
    <source>
        <dbReference type="ARBA" id="ARBA00067668"/>
    </source>
</evidence>
<organism evidence="12 13">
    <name type="scientific">Litoreibacter meonggei</name>
    <dbReference type="NCBI Taxonomy" id="1049199"/>
    <lineage>
        <taxon>Bacteria</taxon>
        <taxon>Pseudomonadati</taxon>
        <taxon>Pseudomonadota</taxon>
        <taxon>Alphaproteobacteria</taxon>
        <taxon>Rhodobacterales</taxon>
        <taxon>Roseobacteraceae</taxon>
        <taxon>Litoreibacter</taxon>
    </lineage>
</organism>
<dbReference type="CDD" id="cd05917">
    <property type="entry name" value="FACL_like_2"/>
    <property type="match status" value="1"/>
</dbReference>
<dbReference type="InterPro" id="IPR025110">
    <property type="entry name" value="AMP-bd_C"/>
</dbReference>
<evidence type="ECO:0000256" key="2">
    <source>
        <dbReference type="ARBA" id="ARBA00006432"/>
    </source>
</evidence>
<dbReference type="Proteomes" id="UP000269157">
    <property type="component" value="Unassembled WGS sequence"/>
</dbReference>
<dbReference type="Pfam" id="PF00501">
    <property type="entry name" value="AMP-binding"/>
    <property type="match status" value="1"/>
</dbReference>
<dbReference type="Gene3D" id="3.30.300.30">
    <property type="match status" value="1"/>
</dbReference>
<dbReference type="SUPFAM" id="SSF56801">
    <property type="entry name" value="Acetyl-CoA synthetase-like"/>
    <property type="match status" value="1"/>
</dbReference>
<comment type="subunit">
    <text evidence="3">Homodimer.</text>
</comment>
<feature type="domain" description="AMP-binding enzyme C-terminal" evidence="11">
    <location>
        <begin position="452"/>
        <end position="527"/>
    </location>
</feature>
<comment type="catalytic activity">
    <reaction evidence="7">
        <text>3-(methylsulfanyl)propanoate + ATP + CoA = 3-(methylsulfanyl)propanoyl-CoA + AMP + diphosphate</text>
        <dbReference type="Rhea" id="RHEA:43052"/>
        <dbReference type="ChEBI" id="CHEBI:30616"/>
        <dbReference type="ChEBI" id="CHEBI:33019"/>
        <dbReference type="ChEBI" id="CHEBI:49016"/>
        <dbReference type="ChEBI" id="CHEBI:57287"/>
        <dbReference type="ChEBI" id="CHEBI:82815"/>
        <dbReference type="ChEBI" id="CHEBI:456215"/>
        <dbReference type="EC" id="6.2.1.44"/>
    </reaction>
    <physiologicalReaction direction="left-to-right" evidence="7">
        <dbReference type="Rhea" id="RHEA:43053"/>
    </physiologicalReaction>
</comment>
<feature type="domain" description="AMP-dependent synthetase/ligase" evidence="10">
    <location>
        <begin position="31"/>
        <end position="402"/>
    </location>
</feature>
<evidence type="ECO:0000256" key="1">
    <source>
        <dbReference type="ARBA" id="ARBA00001946"/>
    </source>
</evidence>
<dbReference type="GO" id="GO:0031956">
    <property type="term" value="F:medium-chain fatty acid-CoA ligase activity"/>
    <property type="evidence" value="ECO:0007669"/>
    <property type="project" value="TreeGrafter"/>
</dbReference>
<name>A0A497WYA2_9RHOB</name>
<evidence type="ECO:0000256" key="4">
    <source>
        <dbReference type="ARBA" id="ARBA00022598"/>
    </source>
</evidence>
<dbReference type="InterPro" id="IPR042099">
    <property type="entry name" value="ANL_N_sf"/>
</dbReference>
<comment type="cofactor">
    <cofactor evidence="1">
        <name>Mg(2+)</name>
        <dbReference type="ChEBI" id="CHEBI:18420"/>
    </cofactor>
</comment>
<dbReference type="PANTHER" id="PTHR43201:SF5">
    <property type="entry name" value="MEDIUM-CHAIN ACYL-COA LIGASE ACSF2, MITOCHONDRIAL"/>
    <property type="match status" value="1"/>
</dbReference>